<organism evidence="2 3">
    <name type="scientific">Symbiodinium pilosum</name>
    <name type="common">Dinoflagellate</name>
    <dbReference type="NCBI Taxonomy" id="2952"/>
    <lineage>
        <taxon>Eukaryota</taxon>
        <taxon>Sar</taxon>
        <taxon>Alveolata</taxon>
        <taxon>Dinophyceae</taxon>
        <taxon>Suessiales</taxon>
        <taxon>Symbiodiniaceae</taxon>
        <taxon>Symbiodinium</taxon>
    </lineage>
</organism>
<feature type="region of interest" description="Disordered" evidence="1">
    <location>
        <begin position="1"/>
        <end position="79"/>
    </location>
</feature>
<comment type="caution">
    <text evidence="2">The sequence shown here is derived from an EMBL/GenBank/DDBJ whole genome shotgun (WGS) entry which is preliminary data.</text>
</comment>
<accession>A0A812Y9H0</accession>
<keyword evidence="3" id="KW-1185">Reference proteome</keyword>
<protein>
    <submittedName>
        <fullName evidence="2">Uncharacterized protein</fullName>
    </submittedName>
</protein>
<dbReference type="EMBL" id="CAJNIZ010047664">
    <property type="protein sequence ID" value="CAE7772944.1"/>
    <property type="molecule type" value="Genomic_DNA"/>
</dbReference>
<dbReference type="Proteomes" id="UP000649617">
    <property type="component" value="Unassembled WGS sequence"/>
</dbReference>
<dbReference type="AlphaFoldDB" id="A0A812Y9H0"/>
<feature type="compositionally biased region" description="Basic and acidic residues" evidence="1">
    <location>
        <begin position="25"/>
        <end position="36"/>
    </location>
</feature>
<evidence type="ECO:0000256" key="1">
    <source>
        <dbReference type="SAM" id="MobiDB-lite"/>
    </source>
</evidence>
<evidence type="ECO:0000313" key="2">
    <source>
        <dbReference type="EMBL" id="CAE7772944.1"/>
    </source>
</evidence>
<name>A0A812Y9H0_SYMPI</name>
<dbReference type="PANTHER" id="PTHR38899:SF1">
    <property type="entry name" value="PROTEIN KINASE"/>
    <property type="match status" value="1"/>
</dbReference>
<evidence type="ECO:0000313" key="3">
    <source>
        <dbReference type="Proteomes" id="UP000649617"/>
    </source>
</evidence>
<reference evidence="2" key="1">
    <citation type="submission" date="2021-02" db="EMBL/GenBank/DDBJ databases">
        <authorList>
            <person name="Dougan E. K."/>
            <person name="Rhodes N."/>
            <person name="Thang M."/>
            <person name="Chan C."/>
        </authorList>
    </citation>
    <scope>NUCLEOTIDE SEQUENCE</scope>
</reference>
<dbReference type="PANTHER" id="PTHR38899">
    <property type="entry name" value="DOMAIN OOKINETE PROTEIN, PUTATIVE-RELATED"/>
    <property type="match status" value="1"/>
</dbReference>
<dbReference type="OrthoDB" id="166018at2759"/>
<sequence>MGLQQPLQGKIIPIKEDGDPSQLGDARKSSRTKPDSPRGAPPALLGKPLRPESDEFEGEADSFGLPYIRPSQHTEAGSVARGQFPSAAKQILHDLRHGVHDSKRRASAPAIHSLEFNSPGQARKRATVCAHPVAEIEPFEHPFAANRREETLSLDLLEVMEDHQKEQKDEPQEVGTVATGRSKTLAKQSSRISTATSSMRWRQPECTLIIVDWDDTIFPTSWLQKKGWFAQWVTSGKLGTFMVRDELDIPSNDLALMEELDTIMEAFLESACELGQVSCVTLARRPWQERTMRTFLPKLSTAWDKHFVVVRYAREEKSVHVDDCGFTPVDKEDYEVIRQVTYAKKKQKSMERLLRKFYKKGSWKNVISLGDGPAERQALQEIGFRHLNPASPKTGLHKSFRTKSVKMLEEPCCSELVAELQMLQAWLPALASLDEDIDIDLGEGEDALVDMHQQLMECVETCSRSSSPDSSKS</sequence>
<gene>
    <name evidence="2" type="ORF">SPIL2461_LOCUS22803</name>
</gene>
<proteinExistence type="predicted"/>